<dbReference type="GO" id="GO:0016114">
    <property type="term" value="P:terpenoid biosynthetic process"/>
    <property type="evidence" value="ECO:0007669"/>
    <property type="project" value="UniProtKB-ARBA"/>
</dbReference>
<dbReference type="SFLD" id="SFLDG01017">
    <property type="entry name" value="Polyprenyl_Transferase_Like"/>
    <property type="match status" value="1"/>
</dbReference>
<dbReference type="CDD" id="cd00685">
    <property type="entry name" value="Trans_IPPS_HT"/>
    <property type="match status" value="1"/>
</dbReference>
<name>A0A0U4WFE8_9BACL</name>
<dbReference type="AlphaFoldDB" id="A0A0U4WFE8"/>
<dbReference type="KEGG" id="asoc:CB4_01607"/>
<dbReference type="GO" id="GO:0004337">
    <property type="term" value="F:(2E,6E)-farnesyl diphosphate synthase activity"/>
    <property type="evidence" value="ECO:0007669"/>
    <property type="project" value="UniProtKB-EC"/>
</dbReference>
<evidence type="ECO:0000256" key="12">
    <source>
        <dbReference type="RuleBase" id="RU004466"/>
    </source>
</evidence>
<dbReference type="InterPro" id="IPR033749">
    <property type="entry name" value="Polyprenyl_synt_CS"/>
</dbReference>
<evidence type="ECO:0000256" key="2">
    <source>
        <dbReference type="ARBA" id="ARBA00006706"/>
    </source>
</evidence>
<evidence type="ECO:0000256" key="5">
    <source>
        <dbReference type="ARBA" id="ARBA00022679"/>
    </source>
</evidence>
<evidence type="ECO:0000256" key="3">
    <source>
        <dbReference type="ARBA" id="ARBA00012439"/>
    </source>
</evidence>
<keyword evidence="8" id="KW-0414">Isoprene biosynthesis</keyword>
<dbReference type="NCBIfam" id="NF045485">
    <property type="entry name" value="FPPsyn"/>
    <property type="match status" value="1"/>
</dbReference>
<dbReference type="PROSITE" id="PS00444">
    <property type="entry name" value="POLYPRENYL_SYNTHASE_2"/>
    <property type="match status" value="1"/>
</dbReference>
<evidence type="ECO:0000313" key="14">
    <source>
        <dbReference type="Proteomes" id="UP000217696"/>
    </source>
</evidence>
<evidence type="ECO:0000256" key="9">
    <source>
        <dbReference type="ARBA" id="ARBA00032380"/>
    </source>
</evidence>
<dbReference type="Proteomes" id="UP000217696">
    <property type="component" value="Chromosome"/>
</dbReference>
<keyword evidence="7" id="KW-0460">Magnesium</keyword>
<dbReference type="SUPFAM" id="SSF48576">
    <property type="entry name" value="Terpenoid synthases"/>
    <property type="match status" value="1"/>
</dbReference>
<evidence type="ECO:0000256" key="7">
    <source>
        <dbReference type="ARBA" id="ARBA00022842"/>
    </source>
</evidence>
<dbReference type="InterPro" id="IPR008949">
    <property type="entry name" value="Isoprenoid_synthase_dom_sf"/>
</dbReference>
<reference evidence="13 14" key="1">
    <citation type="submission" date="2015-12" db="EMBL/GenBank/DDBJ databases">
        <title>Genome sequence of Aneurinibacillus soli.</title>
        <authorList>
            <person name="Lee J.S."/>
            <person name="Lee K.C."/>
            <person name="Kim K.K."/>
            <person name="Lee B.W."/>
        </authorList>
    </citation>
    <scope>NUCLEOTIDE SEQUENCE [LARGE SCALE GENOMIC DNA]</scope>
    <source>
        <strain evidence="13 14">CB4</strain>
    </source>
</reference>
<evidence type="ECO:0000256" key="8">
    <source>
        <dbReference type="ARBA" id="ARBA00023229"/>
    </source>
</evidence>
<dbReference type="FunFam" id="1.10.600.10:FF:000001">
    <property type="entry name" value="Geranylgeranyl diphosphate synthase"/>
    <property type="match status" value="1"/>
</dbReference>
<organism evidence="13 14">
    <name type="scientific">Aneurinibacillus soli</name>
    <dbReference type="NCBI Taxonomy" id="1500254"/>
    <lineage>
        <taxon>Bacteria</taxon>
        <taxon>Bacillati</taxon>
        <taxon>Bacillota</taxon>
        <taxon>Bacilli</taxon>
        <taxon>Bacillales</taxon>
        <taxon>Paenibacillaceae</taxon>
        <taxon>Aneurinibacillus group</taxon>
        <taxon>Aneurinibacillus</taxon>
    </lineage>
</organism>
<dbReference type="PROSITE" id="PS00723">
    <property type="entry name" value="POLYPRENYL_SYNTHASE_1"/>
    <property type="match status" value="1"/>
</dbReference>
<dbReference type="GO" id="GO:0046872">
    <property type="term" value="F:metal ion binding"/>
    <property type="evidence" value="ECO:0007669"/>
    <property type="project" value="UniProtKB-KW"/>
</dbReference>
<evidence type="ECO:0000313" key="13">
    <source>
        <dbReference type="EMBL" id="BAU27433.1"/>
    </source>
</evidence>
<dbReference type="InterPro" id="IPR000092">
    <property type="entry name" value="Polyprenyl_synt"/>
</dbReference>
<keyword evidence="5 12" id="KW-0808">Transferase</keyword>
<evidence type="ECO:0000256" key="11">
    <source>
        <dbReference type="ARBA" id="ARBA00049399"/>
    </source>
</evidence>
<dbReference type="EC" id="2.5.1.10" evidence="3"/>
<protein>
    <recommendedName>
        <fullName evidence="4">Farnesyl diphosphate synthase</fullName>
        <ecNumber evidence="3">2.5.1.10</ecNumber>
    </recommendedName>
    <alternativeName>
        <fullName evidence="10">(2E,6E)-farnesyl diphosphate synthase</fullName>
    </alternativeName>
    <alternativeName>
        <fullName evidence="9">Geranyltranstransferase</fullName>
    </alternativeName>
</protein>
<proteinExistence type="inferred from homology"/>
<evidence type="ECO:0000256" key="10">
    <source>
        <dbReference type="ARBA" id="ARBA00032873"/>
    </source>
</evidence>
<evidence type="ECO:0000256" key="1">
    <source>
        <dbReference type="ARBA" id="ARBA00001946"/>
    </source>
</evidence>
<comment type="similarity">
    <text evidence="2 12">Belongs to the FPP/GGPP synthase family.</text>
</comment>
<dbReference type="SFLD" id="SFLDS00005">
    <property type="entry name" value="Isoprenoid_Synthase_Type_I"/>
    <property type="match status" value="1"/>
</dbReference>
<evidence type="ECO:0000256" key="6">
    <source>
        <dbReference type="ARBA" id="ARBA00022723"/>
    </source>
</evidence>
<evidence type="ECO:0000256" key="4">
    <source>
        <dbReference type="ARBA" id="ARBA00015100"/>
    </source>
</evidence>
<dbReference type="InterPro" id="IPR053378">
    <property type="entry name" value="Prenyl_diphosphate_synthase"/>
</dbReference>
<accession>A0A0U4WFE8</accession>
<dbReference type="Pfam" id="PF00348">
    <property type="entry name" value="polyprenyl_synt"/>
    <property type="match status" value="1"/>
</dbReference>
<dbReference type="Gene3D" id="1.10.600.10">
    <property type="entry name" value="Farnesyl Diphosphate Synthase"/>
    <property type="match status" value="1"/>
</dbReference>
<keyword evidence="14" id="KW-1185">Reference proteome</keyword>
<dbReference type="PANTHER" id="PTHR43281:SF1">
    <property type="entry name" value="FARNESYL DIPHOSPHATE SYNTHASE"/>
    <property type="match status" value="1"/>
</dbReference>
<sequence length="298" mass="32226">MSAADFELYMRERAELVGARLIEEITNDAIPATLQEAMLYSLAAGGKRLRPILLLAVLEAFGKPQVLGMPAACAIEMIHTYSLIHDDLPGMDNDDLRRGRPTNHKVYGEATAILAGDALLTHAFETVCRTMEAGVPAARVVQIVQELSVFAGAQGMVGGQCADMEGENRSLTLEELQYIHRHKTGDLLVFCVRAGALLGDASAEQLDALTTYAERIGLAFQIQDDILDVVGDEAKIGKPVGSDEERQKSTYPGLLGLDESRRLLVCAIAEAHEALSVAGLPNDAMLRALADFIMNRDH</sequence>
<dbReference type="GO" id="GO:0005737">
    <property type="term" value="C:cytoplasm"/>
    <property type="evidence" value="ECO:0007669"/>
    <property type="project" value="UniProtKB-ARBA"/>
</dbReference>
<comment type="catalytic activity">
    <reaction evidence="11">
        <text>isopentenyl diphosphate + (2E)-geranyl diphosphate = (2E,6E)-farnesyl diphosphate + diphosphate</text>
        <dbReference type="Rhea" id="RHEA:19361"/>
        <dbReference type="ChEBI" id="CHEBI:33019"/>
        <dbReference type="ChEBI" id="CHEBI:58057"/>
        <dbReference type="ChEBI" id="CHEBI:128769"/>
        <dbReference type="ChEBI" id="CHEBI:175763"/>
        <dbReference type="EC" id="2.5.1.10"/>
    </reaction>
</comment>
<keyword evidence="6" id="KW-0479">Metal-binding</keyword>
<dbReference type="PANTHER" id="PTHR43281">
    <property type="entry name" value="FARNESYL DIPHOSPHATE SYNTHASE"/>
    <property type="match status" value="1"/>
</dbReference>
<gene>
    <name evidence="13" type="ORF">CB4_01607</name>
</gene>
<dbReference type="EMBL" id="AP017312">
    <property type="protein sequence ID" value="BAU27433.1"/>
    <property type="molecule type" value="Genomic_DNA"/>
</dbReference>
<comment type="cofactor">
    <cofactor evidence="1">
        <name>Mg(2+)</name>
        <dbReference type="ChEBI" id="CHEBI:18420"/>
    </cofactor>
</comment>